<dbReference type="HOGENOM" id="CLU_2134452_0_0_1"/>
<accession>A0A0C3BKH1</accession>
<dbReference type="STRING" id="765440.A0A0C3BKH1"/>
<reference evidence="1 2" key="1">
    <citation type="submission" date="2014-04" db="EMBL/GenBank/DDBJ databases">
        <authorList>
            <consortium name="DOE Joint Genome Institute"/>
            <person name="Kuo A."/>
            <person name="Tarkka M."/>
            <person name="Buscot F."/>
            <person name="Kohler A."/>
            <person name="Nagy L.G."/>
            <person name="Floudas D."/>
            <person name="Copeland A."/>
            <person name="Barry K.W."/>
            <person name="Cichocki N."/>
            <person name="Veneault-Fourrey C."/>
            <person name="LaButti K."/>
            <person name="Lindquist E.A."/>
            <person name="Lipzen A."/>
            <person name="Lundell T."/>
            <person name="Morin E."/>
            <person name="Murat C."/>
            <person name="Sun H."/>
            <person name="Tunlid A."/>
            <person name="Henrissat B."/>
            <person name="Grigoriev I.V."/>
            <person name="Hibbett D.S."/>
            <person name="Martin F."/>
            <person name="Nordberg H.P."/>
            <person name="Cantor M.N."/>
            <person name="Hua S.X."/>
        </authorList>
    </citation>
    <scope>NUCLEOTIDE SEQUENCE [LARGE SCALE GENOMIC DNA]</scope>
    <source>
        <strain evidence="1 2">F 1598</strain>
    </source>
</reference>
<gene>
    <name evidence="1" type="ORF">PILCRDRAFT_291247</name>
</gene>
<evidence type="ECO:0000313" key="1">
    <source>
        <dbReference type="EMBL" id="KIM86898.1"/>
    </source>
</evidence>
<dbReference type="EMBL" id="KN832980">
    <property type="protein sequence ID" value="KIM86898.1"/>
    <property type="molecule type" value="Genomic_DNA"/>
</dbReference>
<dbReference type="Proteomes" id="UP000054166">
    <property type="component" value="Unassembled WGS sequence"/>
</dbReference>
<dbReference type="AlphaFoldDB" id="A0A0C3BKH1"/>
<name>A0A0C3BKH1_PILCF</name>
<keyword evidence="2" id="KW-1185">Reference proteome</keyword>
<dbReference type="OrthoDB" id="25129at2759"/>
<organism evidence="1 2">
    <name type="scientific">Piloderma croceum (strain F 1598)</name>
    <dbReference type="NCBI Taxonomy" id="765440"/>
    <lineage>
        <taxon>Eukaryota</taxon>
        <taxon>Fungi</taxon>
        <taxon>Dikarya</taxon>
        <taxon>Basidiomycota</taxon>
        <taxon>Agaricomycotina</taxon>
        <taxon>Agaricomycetes</taxon>
        <taxon>Agaricomycetidae</taxon>
        <taxon>Atheliales</taxon>
        <taxon>Atheliaceae</taxon>
        <taxon>Piloderma</taxon>
    </lineage>
</organism>
<protein>
    <submittedName>
        <fullName evidence="1">Uncharacterized protein</fullName>
    </submittedName>
</protein>
<proteinExistence type="predicted"/>
<evidence type="ECO:0000313" key="2">
    <source>
        <dbReference type="Proteomes" id="UP000054166"/>
    </source>
</evidence>
<dbReference type="InParanoid" id="A0A0C3BKH1"/>
<sequence>MGDFGRYGLLQSSRRLVIDWKLVKPGAARLDIGQFCAEMHLLRPFSPACDTSVTTALDAFLKMQLDAGVAKDAMVHVGDHLVAWTPRVPCGCKERTRGVAVEGVGYLVAGTQE</sequence>
<reference evidence="2" key="2">
    <citation type="submission" date="2015-01" db="EMBL/GenBank/DDBJ databases">
        <title>Evolutionary Origins and Diversification of the Mycorrhizal Mutualists.</title>
        <authorList>
            <consortium name="DOE Joint Genome Institute"/>
            <consortium name="Mycorrhizal Genomics Consortium"/>
            <person name="Kohler A."/>
            <person name="Kuo A."/>
            <person name="Nagy L.G."/>
            <person name="Floudas D."/>
            <person name="Copeland A."/>
            <person name="Barry K.W."/>
            <person name="Cichocki N."/>
            <person name="Veneault-Fourrey C."/>
            <person name="LaButti K."/>
            <person name="Lindquist E.A."/>
            <person name="Lipzen A."/>
            <person name="Lundell T."/>
            <person name="Morin E."/>
            <person name="Murat C."/>
            <person name="Riley R."/>
            <person name="Ohm R."/>
            <person name="Sun H."/>
            <person name="Tunlid A."/>
            <person name="Henrissat B."/>
            <person name="Grigoriev I.V."/>
            <person name="Hibbett D.S."/>
            <person name="Martin F."/>
        </authorList>
    </citation>
    <scope>NUCLEOTIDE SEQUENCE [LARGE SCALE GENOMIC DNA]</scope>
    <source>
        <strain evidence="2">F 1598</strain>
    </source>
</reference>